<dbReference type="RefSeq" id="XP_012945149.2">
    <property type="nucleotide sequence ID" value="XM_013089695.2"/>
</dbReference>
<dbReference type="GeneID" id="106013573"/>
<dbReference type="Proteomes" id="UP000694888">
    <property type="component" value="Unplaced"/>
</dbReference>
<keyword evidence="1" id="KW-1185">Reference proteome</keyword>
<name>A0ABM1ACM9_APLCA</name>
<sequence length="139" mass="15649">MAGVTVTGGLTRLFRFFFQVTRKWSTGRECSRTSRRKTAKTDVGVVAEVVVGVAGTRGADVAIGEDLRARKGKKTVTAVVRMMVMNQYRRQRRLRVRTESERVSRKSSCVVGCRVMRKCLRCMKRKNDGRVRCSNSLGS</sequence>
<reference evidence="2" key="1">
    <citation type="submission" date="2025-08" db="UniProtKB">
        <authorList>
            <consortium name="RefSeq"/>
        </authorList>
    </citation>
    <scope>IDENTIFICATION</scope>
</reference>
<proteinExistence type="predicted"/>
<gene>
    <name evidence="2" type="primary">LOC106013573</name>
</gene>
<accession>A0ABM1ACM9</accession>
<organism evidence="1 2">
    <name type="scientific">Aplysia californica</name>
    <name type="common">California sea hare</name>
    <dbReference type="NCBI Taxonomy" id="6500"/>
    <lineage>
        <taxon>Eukaryota</taxon>
        <taxon>Metazoa</taxon>
        <taxon>Spiralia</taxon>
        <taxon>Lophotrochozoa</taxon>
        <taxon>Mollusca</taxon>
        <taxon>Gastropoda</taxon>
        <taxon>Heterobranchia</taxon>
        <taxon>Euthyneura</taxon>
        <taxon>Tectipleura</taxon>
        <taxon>Aplysiida</taxon>
        <taxon>Aplysioidea</taxon>
        <taxon>Aplysiidae</taxon>
        <taxon>Aplysia</taxon>
    </lineage>
</organism>
<protein>
    <submittedName>
        <fullName evidence="2">Uncharacterized protein LOC106013573</fullName>
    </submittedName>
</protein>
<evidence type="ECO:0000313" key="2">
    <source>
        <dbReference type="RefSeq" id="XP_012945149.2"/>
    </source>
</evidence>
<evidence type="ECO:0000313" key="1">
    <source>
        <dbReference type="Proteomes" id="UP000694888"/>
    </source>
</evidence>